<dbReference type="STRING" id="7897.ENSLACP00000012094"/>
<dbReference type="GO" id="GO:0043113">
    <property type="term" value="P:receptor clustering"/>
    <property type="evidence" value="ECO:0007669"/>
    <property type="project" value="TreeGrafter"/>
</dbReference>
<reference evidence="4" key="3">
    <citation type="submission" date="2025-09" db="UniProtKB">
        <authorList>
            <consortium name="Ensembl"/>
        </authorList>
    </citation>
    <scope>IDENTIFICATION</scope>
</reference>
<dbReference type="GO" id="GO:0016323">
    <property type="term" value="C:basolateral plasma membrane"/>
    <property type="evidence" value="ECO:0007669"/>
    <property type="project" value="TreeGrafter"/>
</dbReference>
<dbReference type="EMBL" id="AFYH01120644">
    <property type="status" value="NOT_ANNOTATED_CDS"/>
    <property type="molecule type" value="Genomic_DNA"/>
</dbReference>
<accession>H3AR23</accession>
<dbReference type="PANTHER" id="PTHR23119">
    <property type="entry name" value="DISCS LARGE"/>
    <property type="match status" value="1"/>
</dbReference>
<dbReference type="GO" id="GO:0019901">
    <property type="term" value="F:protein kinase binding"/>
    <property type="evidence" value="ECO:0007669"/>
    <property type="project" value="TreeGrafter"/>
</dbReference>
<name>H3AR23_LATCH</name>
<dbReference type="EMBL" id="AFYH01120646">
    <property type="status" value="NOT_ANNOTATED_CDS"/>
    <property type="molecule type" value="Genomic_DNA"/>
</dbReference>
<dbReference type="Proteomes" id="UP000008672">
    <property type="component" value="Unassembled WGS sequence"/>
</dbReference>
<dbReference type="HOGENOM" id="CLU_186237_0_0_1"/>
<dbReference type="EMBL" id="AFYH01120647">
    <property type="status" value="NOT_ANNOTATED_CDS"/>
    <property type="molecule type" value="Genomic_DNA"/>
</dbReference>
<dbReference type="PANTHER" id="PTHR23119:SF51">
    <property type="entry name" value="DISKS LARGE 1 TUMOR SUPPRESSOR PROTEIN"/>
    <property type="match status" value="1"/>
</dbReference>
<reference evidence="5" key="1">
    <citation type="submission" date="2011-08" db="EMBL/GenBank/DDBJ databases">
        <title>The draft genome of Latimeria chalumnae.</title>
        <authorList>
            <person name="Di Palma F."/>
            <person name="Alfoldi J."/>
            <person name="Johnson J."/>
            <person name="Berlin A."/>
            <person name="Gnerre S."/>
            <person name="Jaffe D."/>
            <person name="MacCallum I."/>
            <person name="Young S."/>
            <person name="Walker B.J."/>
            <person name="Lander E."/>
            <person name="Lindblad-Toh K."/>
        </authorList>
    </citation>
    <scope>NUCLEOTIDE SEQUENCE [LARGE SCALE GENOMIC DNA]</scope>
    <source>
        <strain evidence="5">Wild caught</strain>
    </source>
</reference>
<organism evidence="4 5">
    <name type="scientific">Latimeria chalumnae</name>
    <name type="common">Coelacanth</name>
    <dbReference type="NCBI Taxonomy" id="7897"/>
    <lineage>
        <taxon>Eukaryota</taxon>
        <taxon>Metazoa</taxon>
        <taxon>Chordata</taxon>
        <taxon>Craniata</taxon>
        <taxon>Vertebrata</taxon>
        <taxon>Euteleostomi</taxon>
        <taxon>Coelacanthiformes</taxon>
        <taxon>Coelacanthidae</taxon>
        <taxon>Latimeria</taxon>
    </lineage>
</organism>
<dbReference type="Bgee" id="ENSLACG00000010647">
    <property type="expression patterns" value="Expressed in mesonephros and 4 other cell types or tissues"/>
</dbReference>
<evidence type="ECO:0000259" key="3">
    <source>
        <dbReference type="PROSITE" id="PS50106"/>
    </source>
</evidence>
<dbReference type="AlphaFoldDB" id="H3AR23"/>
<evidence type="ECO:0000313" key="5">
    <source>
        <dbReference type="Proteomes" id="UP000008672"/>
    </source>
</evidence>
<dbReference type="Pfam" id="PF00595">
    <property type="entry name" value="PDZ"/>
    <property type="match status" value="1"/>
</dbReference>
<dbReference type="PROSITE" id="PS50106">
    <property type="entry name" value="PDZ"/>
    <property type="match status" value="1"/>
</dbReference>
<dbReference type="SUPFAM" id="SSF50156">
    <property type="entry name" value="PDZ domain-like"/>
    <property type="match status" value="1"/>
</dbReference>
<keyword evidence="5" id="KW-1185">Reference proteome</keyword>
<dbReference type="Gene3D" id="2.30.42.10">
    <property type="match status" value="1"/>
</dbReference>
<proteinExistence type="predicted"/>
<dbReference type="OMA" id="ARWIPFK"/>
<dbReference type="EMBL" id="AFYH01120645">
    <property type="status" value="NOT_ANNOTATED_CDS"/>
    <property type="molecule type" value="Genomic_DNA"/>
</dbReference>
<dbReference type="GeneTree" id="ENSGT00940000165570"/>
<dbReference type="GO" id="GO:0030054">
    <property type="term" value="C:cell junction"/>
    <property type="evidence" value="ECO:0007669"/>
    <property type="project" value="TreeGrafter"/>
</dbReference>
<evidence type="ECO:0000256" key="1">
    <source>
        <dbReference type="ARBA" id="ARBA00004370"/>
    </source>
</evidence>
<dbReference type="GO" id="GO:0098609">
    <property type="term" value="P:cell-cell adhesion"/>
    <property type="evidence" value="ECO:0007669"/>
    <property type="project" value="TreeGrafter"/>
</dbReference>
<dbReference type="GO" id="GO:0097120">
    <property type="term" value="P:receptor localization to synapse"/>
    <property type="evidence" value="ECO:0007669"/>
    <property type="project" value="TreeGrafter"/>
</dbReference>
<dbReference type="InParanoid" id="H3AR23"/>
<dbReference type="GO" id="GO:0045197">
    <property type="term" value="P:establishment or maintenance of epithelial cell apical/basal polarity"/>
    <property type="evidence" value="ECO:0007669"/>
    <property type="project" value="TreeGrafter"/>
</dbReference>
<protein>
    <recommendedName>
        <fullName evidence="3">PDZ domain-containing protein</fullName>
    </recommendedName>
</protein>
<dbReference type="Ensembl" id="ENSLACT00000012186.1">
    <property type="protein sequence ID" value="ENSLACP00000012094.1"/>
    <property type="gene ID" value="ENSLACG00000010647.1"/>
</dbReference>
<dbReference type="InterPro" id="IPR001478">
    <property type="entry name" value="PDZ"/>
</dbReference>
<keyword evidence="2" id="KW-0472">Membrane</keyword>
<evidence type="ECO:0000256" key="2">
    <source>
        <dbReference type="ARBA" id="ARBA00023136"/>
    </source>
</evidence>
<reference evidence="4" key="2">
    <citation type="submission" date="2025-08" db="UniProtKB">
        <authorList>
            <consortium name="Ensembl"/>
        </authorList>
    </citation>
    <scope>IDENTIFICATION</scope>
</reference>
<dbReference type="InterPro" id="IPR036034">
    <property type="entry name" value="PDZ_sf"/>
</dbReference>
<comment type="subcellular location">
    <subcellularLocation>
        <location evidence="1">Membrane</location>
    </subcellularLocation>
</comment>
<dbReference type="InterPro" id="IPR050614">
    <property type="entry name" value="Synaptic_Scaffolding_LAP-MAGUK"/>
</dbReference>
<dbReference type="eggNOG" id="KOG0297">
    <property type="taxonomic scope" value="Eukaryota"/>
</dbReference>
<sequence>MIHISNITKNIASHYKGGEPKPLTVMLRRENETLGFNIVGGRPSQNSQEDSSAEGIYVSKILENGPANRVDGLQVHDRIIEVRARWIPFKKKKKKSLL</sequence>
<evidence type="ECO:0000313" key="4">
    <source>
        <dbReference type="Ensembl" id="ENSLACP00000012094.1"/>
    </source>
</evidence>
<feature type="domain" description="PDZ" evidence="3">
    <location>
        <begin position="24"/>
        <end position="82"/>
    </location>
</feature>